<dbReference type="AlphaFoldDB" id="E5Y418"/>
<evidence type="ECO:0000256" key="4">
    <source>
        <dbReference type="PIRSR" id="PIRSR000390-2"/>
    </source>
</evidence>
<dbReference type="GO" id="GO:0030170">
    <property type="term" value="F:pyridoxal phosphate binding"/>
    <property type="evidence" value="ECO:0007669"/>
    <property type="project" value="TreeGrafter"/>
</dbReference>
<dbReference type="EMBL" id="ADCP02000001">
    <property type="protein sequence ID" value="EFV45218.1"/>
    <property type="molecule type" value="Genomic_DNA"/>
</dbReference>
<keyword evidence="1 4" id="KW-0663">Pyridoxal phosphate</keyword>
<reference evidence="6 7" key="1">
    <citation type="submission" date="2010-10" db="EMBL/GenBank/DDBJ databases">
        <authorList>
            <consortium name="The Broad Institute Genome Sequencing Platform"/>
            <person name="Ward D."/>
            <person name="Earl A."/>
            <person name="Feldgarden M."/>
            <person name="Young S.K."/>
            <person name="Gargeya S."/>
            <person name="Zeng Q."/>
            <person name="Alvarado L."/>
            <person name="Berlin A."/>
            <person name="Bochicchio J."/>
            <person name="Chapman S.B."/>
            <person name="Chen Z."/>
            <person name="Freedman E."/>
            <person name="Gellesch M."/>
            <person name="Goldberg J."/>
            <person name="Griggs A."/>
            <person name="Gujja S."/>
            <person name="Heilman E."/>
            <person name="Heiman D."/>
            <person name="Howarth C."/>
            <person name="Mehta T."/>
            <person name="Neiman D."/>
            <person name="Pearson M."/>
            <person name="Roberts A."/>
            <person name="Saif S."/>
            <person name="Shea T."/>
            <person name="Shenoy N."/>
            <person name="Sisk P."/>
            <person name="Stolte C."/>
            <person name="Sykes S."/>
            <person name="White J."/>
            <person name="Yandava C."/>
            <person name="Allen-Vercoe E."/>
            <person name="Sibley C."/>
            <person name="Ambrose C.E."/>
            <person name="Strauss J."/>
            <person name="Daigneault M."/>
            <person name="Haas B."/>
            <person name="Nusbaum C."/>
            <person name="Birren B."/>
        </authorList>
    </citation>
    <scope>NUCLEOTIDE SEQUENCE [LARGE SCALE GENOMIC DNA]</scope>
    <source>
        <strain evidence="6 7">3_1_6</strain>
    </source>
</reference>
<dbReference type="GO" id="GO:0000271">
    <property type="term" value="P:polysaccharide biosynthetic process"/>
    <property type="evidence" value="ECO:0007669"/>
    <property type="project" value="TreeGrafter"/>
</dbReference>
<name>E5Y418_BILW3</name>
<dbReference type="STRING" id="563192.HMPREF0179_00929"/>
<feature type="modified residue" description="N6-(pyridoxal phosphate)lysine" evidence="4">
    <location>
        <position position="195"/>
    </location>
</feature>
<dbReference type="HOGENOM" id="CLU_033332_6_0_7"/>
<dbReference type="OrthoDB" id="9766188at2"/>
<organism evidence="6 7">
    <name type="scientific">Bilophila wadsworthia (strain 3_1_6)</name>
    <dbReference type="NCBI Taxonomy" id="563192"/>
    <lineage>
        <taxon>Bacteria</taxon>
        <taxon>Pseudomonadati</taxon>
        <taxon>Thermodesulfobacteriota</taxon>
        <taxon>Desulfovibrionia</taxon>
        <taxon>Desulfovibrionales</taxon>
        <taxon>Desulfovibrionaceae</taxon>
        <taxon>Bilophila</taxon>
    </lineage>
</organism>
<dbReference type="PIRSF" id="PIRSF000390">
    <property type="entry name" value="PLP_StrS"/>
    <property type="match status" value="1"/>
</dbReference>
<dbReference type="PANTHER" id="PTHR30244:SF36">
    <property type="entry name" value="3-OXO-GLUCOSE-6-PHOSPHATE:GLUTAMATE AMINOTRANSFERASE"/>
    <property type="match status" value="1"/>
</dbReference>
<dbReference type="PANTHER" id="PTHR30244">
    <property type="entry name" value="TRANSAMINASE"/>
    <property type="match status" value="1"/>
</dbReference>
<evidence type="ECO:0000313" key="6">
    <source>
        <dbReference type="EMBL" id="EFV45218.1"/>
    </source>
</evidence>
<dbReference type="InterPro" id="IPR015424">
    <property type="entry name" value="PyrdxlP-dep_Trfase"/>
</dbReference>
<dbReference type="Pfam" id="PF01041">
    <property type="entry name" value="DegT_DnrJ_EryC1"/>
    <property type="match status" value="1"/>
</dbReference>
<evidence type="ECO:0000313" key="7">
    <source>
        <dbReference type="Proteomes" id="UP000006034"/>
    </source>
</evidence>
<evidence type="ECO:0000256" key="3">
    <source>
        <dbReference type="PIRSR" id="PIRSR000390-1"/>
    </source>
</evidence>
<dbReference type="InterPro" id="IPR015421">
    <property type="entry name" value="PyrdxlP-dep_Trfase_major"/>
</dbReference>
<protein>
    <recommendedName>
        <fullName evidence="8">DegT/DnrJ/EryC1/StrS family aminotransferase</fullName>
    </recommendedName>
</protein>
<dbReference type="InterPro" id="IPR000653">
    <property type="entry name" value="DegT/StrS_aminotransferase"/>
</dbReference>
<dbReference type="eggNOG" id="COG0399">
    <property type="taxonomic scope" value="Bacteria"/>
</dbReference>
<dbReference type="Gene3D" id="3.40.640.10">
    <property type="entry name" value="Type I PLP-dependent aspartate aminotransferase-like (Major domain)"/>
    <property type="match status" value="1"/>
</dbReference>
<evidence type="ECO:0000256" key="1">
    <source>
        <dbReference type="ARBA" id="ARBA00022898"/>
    </source>
</evidence>
<proteinExistence type="inferred from homology"/>
<feature type="active site" description="Proton acceptor" evidence="3">
    <location>
        <position position="195"/>
    </location>
</feature>
<keyword evidence="7" id="KW-1185">Reference proteome</keyword>
<dbReference type="SUPFAM" id="SSF53383">
    <property type="entry name" value="PLP-dependent transferases"/>
    <property type="match status" value="1"/>
</dbReference>
<dbReference type="GeneID" id="78086064"/>
<evidence type="ECO:0000256" key="2">
    <source>
        <dbReference type="ARBA" id="ARBA00037999"/>
    </source>
</evidence>
<sequence>MNAPLIPQANPGAAFRSRRDALLKAAADVLDGGWYINGKQVRQFEESFAAFCSVKHAVGVGNGTDAIEVALRALGIGKGGLVFTVSHTAVATVAAIECAGATPVLVDVDPVTYTMSPESLAKALEAARAGRYPGKPAAVLPVHLYGCCADLDAIRAVAGDLPLIEDCAQAHGAAYKGRPAGSTGIAGTFSFYPTKNLGAVGDGGCVVTSDDALAERIRSVREYGWRTHYLSSEPGINTRLDELQAAFLNVLLPELPAKNAKRRALAELYRRELSGVPGLVLPTIPDAVEPVYHLYVVQCPDRDEVQRRLRDRGVGTAVHYPFPVHLQDAYRGSVALAPDGLPVTEALMPRILSLPMYPELSEADAVAVAGAVRDVVSSLTKERA</sequence>
<dbReference type="Gene3D" id="3.90.1150.10">
    <property type="entry name" value="Aspartate Aminotransferase, domain 1"/>
    <property type="match status" value="1"/>
</dbReference>
<gene>
    <name evidence="6" type="ORF">HMPREF0179_00929</name>
</gene>
<comment type="similarity">
    <text evidence="2 5">Belongs to the DegT/DnrJ/EryC1 family.</text>
</comment>
<evidence type="ECO:0000256" key="5">
    <source>
        <dbReference type="RuleBase" id="RU004508"/>
    </source>
</evidence>
<evidence type="ECO:0008006" key="8">
    <source>
        <dbReference type="Google" id="ProtNLM"/>
    </source>
</evidence>
<accession>E5Y418</accession>
<dbReference type="RefSeq" id="WP_005025531.1">
    <property type="nucleotide sequence ID" value="NZ_KE150238.1"/>
</dbReference>
<dbReference type="Proteomes" id="UP000006034">
    <property type="component" value="Unassembled WGS sequence"/>
</dbReference>
<comment type="caution">
    <text evidence="6">The sequence shown here is derived from an EMBL/GenBank/DDBJ whole genome shotgun (WGS) entry which is preliminary data.</text>
</comment>
<dbReference type="InterPro" id="IPR015422">
    <property type="entry name" value="PyrdxlP-dep_Trfase_small"/>
</dbReference>
<dbReference type="GO" id="GO:0008483">
    <property type="term" value="F:transaminase activity"/>
    <property type="evidence" value="ECO:0007669"/>
    <property type="project" value="TreeGrafter"/>
</dbReference>
<reference evidence="6 7" key="2">
    <citation type="submission" date="2013-04" db="EMBL/GenBank/DDBJ databases">
        <title>The Genome Sequence of Bilophila wadsworthia 3_1_6.</title>
        <authorList>
            <consortium name="The Broad Institute Genomics Platform"/>
            <person name="Earl A."/>
            <person name="Ward D."/>
            <person name="Feldgarden M."/>
            <person name="Gevers D."/>
            <person name="Sibley C."/>
            <person name="Strauss J."/>
            <person name="Allen-Vercoe E."/>
            <person name="Walker B."/>
            <person name="Young S."/>
            <person name="Zeng Q."/>
            <person name="Gargeya S."/>
            <person name="Fitzgerald M."/>
            <person name="Haas B."/>
            <person name="Abouelleil A."/>
            <person name="Allen A.W."/>
            <person name="Alvarado L."/>
            <person name="Arachchi H.M."/>
            <person name="Berlin A.M."/>
            <person name="Chapman S.B."/>
            <person name="Gainer-Dewar J."/>
            <person name="Goldberg J."/>
            <person name="Griggs A."/>
            <person name="Gujja S."/>
            <person name="Hansen M."/>
            <person name="Howarth C."/>
            <person name="Imamovic A."/>
            <person name="Ireland A."/>
            <person name="Larimer J."/>
            <person name="McCowan C."/>
            <person name="Murphy C."/>
            <person name="Pearson M."/>
            <person name="Poon T.W."/>
            <person name="Priest M."/>
            <person name="Roberts A."/>
            <person name="Saif S."/>
            <person name="Shea T."/>
            <person name="Sisk P."/>
            <person name="Sykes S."/>
            <person name="Wortman J."/>
            <person name="Nusbaum C."/>
            <person name="Birren B."/>
        </authorList>
    </citation>
    <scope>NUCLEOTIDE SEQUENCE [LARGE SCALE GENOMIC DNA]</scope>
    <source>
        <strain evidence="6 7">3_1_6</strain>
    </source>
</reference>
<dbReference type="CDD" id="cd00616">
    <property type="entry name" value="AHBA_syn"/>
    <property type="match status" value="1"/>
</dbReference>